<evidence type="ECO:0000256" key="3">
    <source>
        <dbReference type="PROSITE-ProRule" id="PRU00059"/>
    </source>
</evidence>
<dbReference type="CDD" id="cd00041">
    <property type="entry name" value="CUB"/>
    <property type="match status" value="2"/>
</dbReference>
<feature type="non-terminal residue" evidence="5">
    <location>
        <position position="1"/>
    </location>
</feature>
<comment type="caution">
    <text evidence="5">The sequence shown here is derived from an EMBL/GenBank/DDBJ whole genome shotgun (WGS) entry which is preliminary data.</text>
</comment>
<keyword evidence="6" id="KW-1185">Reference proteome</keyword>
<feature type="domain" description="CUB" evidence="4">
    <location>
        <begin position="1"/>
        <end position="75"/>
    </location>
</feature>
<proteinExistence type="predicted"/>
<dbReference type="AlphaFoldDB" id="A0A401PXA0"/>
<protein>
    <recommendedName>
        <fullName evidence="4">CUB domain-containing protein</fullName>
    </recommendedName>
</protein>
<keyword evidence="2" id="KW-1015">Disulfide bond</keyword>
<dbReference type="InterPro" id="IPR035914">
    <property type="entry name" value="Sperma_CUB_dom_sf"/>
</dbReference>
<dbReference type="STRING" id="75743.A0A401PXA0"/>
<dbReference type="SMART" id="SM00042">
    <property type="entry name" value="CUB"/>
    <property type="match status" value="2"/>
</dbReference>
<keyword evidence="1" id="KW-0677">Repeat</keyword>
<evidence type="ECO:0000259" key="4">
    <source>
        <dbReference type="PROSITE" id="PS01180"/>
    </source>
</evidence>
<evidence type="ECO:0000256" key="2">
    <source>
        <dbReference type="ARBA" id="ARBA00023157"/>
    </source>
</evidence>
<dbReference type="PROSITE" id="PS01180">
    <property type="entry name" value="CUB"/>
    <property type="match status" value="2"/>
</dbReference>
<evidence type="ECO:0000313" key="5">
    <source>
        <dbReference type="EMBL" id="GCB77761.1"/>
    </source>
</evidence>
<reference evidence="5 6" key="1">
    <citation type="journal article" date="2018" name="Nat. Ecol. Evol.">
        <title>Shark genomes provide insights into elasmobranch evolution and the origin of vertebrates.</title>
        <authorList>
            <person name="Hara Y"/>
            <person name="Yamaguchi K"/>
            <person name="Onimaru K"/>
            <person name="Kadota M"/>
            <person name="Koyanagi M"/>
            <person name="Keeley SD"/>
            <person name="Tatsumi K"/>
            <person name="Tanaka K"/>
            <person name="Motone F"/>
            <person name="Kageyama Y"/>
            <person name="Nozu R"/>
            <person name="Adachi N"/>
            <person name="Nishimura O"/>
            <person name="Nakagawa R"/>
            <person name="Tanegashima C"/>
            <person name="Kiyatake I"/>
            <person name="Matsumoto R"/>
            <person name="Murakumo K"/>
            <person name="Nishida K"/>
            <person name="Terakita A"/>
            <person name="Kuratani S"/>
            <person name="Sato K"/>
            <person name="Hyodo S Kuraku.S."/>
        </authorList>
    </citation>
    <scope>NUCLEOTIDE SEQUENCE [LARGE SCALE GENOMIC DNA]</scope>
</reference>
<dbReference type="Proteomes" id="UP000288216">
    <property type="component" value="Unassembled WGS sequence"/>
</dbReference>
<dbReference type="InterPro" id="IPR000859">
    <property type="entry name" value="CUB_dom"/>
</dbReference>
<dbReference type="OrthoDB" id="291007at2759"/>
<name>A0A401PXA0_SCYTO</name>
<comment type="caution">
    <text evidence="3">Lacks conserved residue(s) required for the propagation of feature annotation.</text>
</comment>
<organism evidence="5 6">
    <name type="scientific">Scyliorhinus torazame</name>
    <name type="common">Cloudy catshark</name>
    <name type="synonym">Catulus torazame</name>
    <dbReference type="NCBI Taxonomy" id="75743"/>
    <lineage>
        <taxon>Eukaryota</taxon>
        <taxon>Metazoa</taxon>
        <taxon>Chordata</taxon>
        <taxon>Craniata</taxon>
        <taxon>Vertebrata</taxon>
        <taxon>Chondrichthyes</taxon>
        <taxon>Elasmobranchii</taxon>
        <taxon>Galeomorphii</taxon>
        <taxon>Galeoidea</taxon>
        <taxon>Carcharhiniformes</taxon>
        <taxon>Scyliorhinidae</taxon>
        <taxon>Scyliorhinus</taxon>
    </lineage>
</organism>
<accession>A0A401PXA0</accession>
<dbReference type="Pfam" id="PF00431">
    <property type="entry name" value="CUB"/>
    <property type="match status" value="2"/>
</dbReference>
<dbReference type="EMBL" id="BFAA01014257">
    <property type="protein sequence ID" value="GCB77761.1"/>
    <property type="molecule type" value="Genomic_DNA"/>
</dbReference>
<sequence>IILEFDFFHIQPFVGCYRDHLKIYDGSTSHSPILKGPACGKMAPAVISSQHKLLITMFSDGQKHTRGFSAKYRFVKCGKMLTASPTRIIGRVEHNGSVNPLEVSNCFWLFQAHRGHKVILEITTYNFQKSEKCTDAYLEISDASVAPPISRGIFCGTIPIPVIEGNALLIEFSHPGSKKQPGLRVDYKCIAGPTERKGEGSIQWSQYNALTLVLSMLLISPWTM</sequence>
<dbReference type="PANTHER" id="PTHR24251:SF50">
    <property type="entry name" value="ATTRACTIN-LIKE 1A"/>
    <property type="match status" value="1"/>
</dbReference>
<dbReference type="Gene3D" id="2.60.120.290">
    <property type="entry name" value="Spermadhesin, CUB domain"/>
    <property type="match status" value="2"/>
</dbReference>
<evidence type="ECO:0000313" key="6">
    <source>
        <dbReference type="Proteomes" id="UP000288216"/>
    </source>
</evidence>
<feature type="domain" description="CUB" evidence="4">
    <location>
        <begin position="77"/>
        <end position="190"/>
    </location>
</feature>
<dbReference type="SUPFAM" id="SSF49854">
    <property type="entry name" value="Spermadhesin, CUB domain"/>
    <property type="match status" value="2"/>
</dbReference>
<gene>
    <name evidence="5" type="ORF">scyTo_0019320</name>
</gene>
<evidence type="ECO:0000256" key="1">
    <source>
        <dbReference type="ARBA" id="ARBA00022737"/>
    </source>
</evidence>
<dbReference type="PANTHER" id="PTHR24251">
    <property type="entry name" value="OVOCHYMASE-RELATED"/>
    <property type="match status" value="1"/>
</dbReference>